<evidence type="ECO:0000313" key="2">
    <source>
        <dbReference type="Proteomes" id="UP000635902"/>
    </source>
</evidence>
<reference evidence="1 2" key="1">
    <citation type="submission" date="2020-10" db="EMBL/GenBank/DDBJ databases">
        <title>Novel species in genus Corynebacterium.</title>
        <authorList>
            <person name="Zhang G."/>
        </authorList>
    </citation>
    <scope>NUCLEOTIDE SEQUENCE [LARGE SCALE GENOMIC DNA]</scope>
    <source>
        <strain evidence="1 2">DSM 45110</strain>
    </source>
</reference>
<proteinExistence type="predicted"/>
<evidence type="ECO:0000313" key="1">
    <source>
        <dbReference type="EMBL" id="MBF4552724.1"/>
    </source>
</evidence>
<protein>
    <submittedName>
        <fullName evidence="1">Uncharacterized protein</fullName>
    </submittedName>
</protein>
<comment type="caution">
    <text evidence="1">The sequence shown here is derived from an EMBL/GenBank/DDBJ whole genome shotgun (WGS) entry which is preliminary data.</text>
</comment>
<dbReference type="EMBL" id="JADKMY010000001">
    <property type="protein sequence ID" value="MBF4552724.1"/>
    <property type="molecule type" value="Genomic_DNA"/>
</dbReference>
<dbReference type="Proteomes" id="UP000635902">
    <property type="component" value="Unassembled WGS sequence"/>
</dbReference>
<accession>A0ABR9ZH51</accession>
<sequence>MIAHTFDKLAPVIDLAEYRAHRTNPQDNPTPPAPAMVLTLPVMEVAA</sequence>
<dbReference type="RefSeq" id="WP_194555609.1">
    <property type="nucleotide sequence ID" value="NZ_JADKMY010000001.1"/>
</dbReference>
<gene>
    <name evidence="1" type="ORF">IRY30_01335</name>
</gene>
<keyword evidence="2" id="KW-1185">Reference proteome</keyword>
<organism evidence="1 2">
    <name type="scientific">Corynebacterium suicordis DSM 45110</name>
    <dbReference type="NCBI Taxonomy" id="1121369"/>
    <lineage>
        <taxon>Bacteria</taxon>
        <taxon>Bacillati</taxon>
        <taxon>Actinomycetota</taxon>
        <taxon>Actinomycetes</taxon>
        <taxon>Mycobacteriales</taxon>
        <taxon>Corynebacteriaceae</taxon>
        <taxon>Corynebacterium</taxon>
    </lineage>
</organism>
<name>A0ABR9ZH51_9CORY</name>